<comment type="caution">
    <text evidence="4">The sequence shown here is derived from an EMBL/GenBank/DDBJ whole genome shotgun (WGS) entry which is preliminary data.</text>
</comment>
<keyword evidence="5" id="KW-1185">Reference proteome</keyword>
<dbReference type="Pfam" id="PF06985">
    <property type="entry name" value="HET"/>
    <property type="match status" value="1"/>
</dbReference>
<feature type="chain" id="PRO_5008888874" evidence="1">
    <location>
        <begin position="23"/>
        <end position="626"/>
    </location>
</feature>
<evidence type="ECO:0000256" key="1">
    <source>
        <dbReference type="SAM" id="SignalP"/>
    </source>
</evidence>
<dbReference type="OrthoDB" id="2747207at2759"/>
<keyword evidence="1" id="KW-0732">Signal</keyword>
<dbReference type="Proteomes" id="UP000092993">
    <property type="component" value="Unassembled WGS sequence"/>
</dbReference>
<name>A0A1C7LZN1_GRIFR</name>
<feature type="domain" description="DUF8212" evidence="3">
    <location>
        <begin position="258"/>
        <end position="424"/>
    </location>
</feature>
<evidence type="ECO:0000259" key="3">
    <source>
        <dbReference type="Pfam" id="PF26640"/>
    </source>
</evidence>
<evidence type="ECO:0000259" key="2">
    <source>
        <dbReference type="Pfam" id="PF06985"/>
    </source>
</evidence>
<sequence length="626" mass="71499">MLHLLNLRCLLSSSLLCTQRHGLYVHFKNRNGGRGQESAIHLLHTQHMTLEHFAKPPPYAILSHRWRDGEVLFQDIHDISHAKTLKGHSKVSQACAMASKDGYDWIWMDTCCIDQKSSAEQSEAINSMYAWYRDAEICYAYLDDVRSDEDCEGPLSSFRHSEWFTRGWTLQELIAPRRLVFVAGDWKNIGTRTGLVDTIEEITRIHRLVLLRVPMKCSIAARMSWAAKRQTSRVEDRAYSLMGLFGVHMPTIYGEGEQAFVRLQQEIMKHSNDHSIFAWQPTKVFSIIPMHGVVHFLTSEPDLFQTGILASSPDNFFYCADIVQMPYEEFEHRFSITASTPEYSATNYGIRIQLPLNATFGLEKIPDSQGYTAALPGVECCLAALACTVSNDQSSTVCILLAKIPQTSSQFVRMTPYLVLVDHHNVQHFTPKDVYIRQEPVLRVDISLHDASRKPYLTCQFEVKDGHLQERGMRLFFRNGSPTHSQRLHGWRRYRGLRLKTVLREGDHSAFGAVVFRCSKTGLVFAAVVGIERVPGTPADAPCPWVDVLVGDENNAWLSKRNFQEIERKIQEMYGGNSEWHNLNRTHPRRRLSGRVTRPFGQGYVRVSIRDQGDLKPYNIVDILTD</sequence>
<dbReference type="InterPro" id="IPR010730">
    <property type="entry name" value="HET"/>
</dbReference>
<proteinExistence type="predicted"/>
<dbReference type="PANTHER" id="PTHR10622:SF10">
    <property type="entry name" value="HET DOMAIN-CONTAINING PROTEIN"/>
    <property type="match status" value="1"/>
</dbReference>
<dbReference type="InterPro" id="IPR058525">
    <property type="entry name" value="DUF8212"/>
</dbReference>
<dbReference type="EMBL" id="LUGG01000015">
    <property type="protein sequence ID" value="OBZ69938.1"/>
    <property type="molecule type" value="Genomic_DNA"/>
</dbReference>
<reference evidence="4 5" key="1">
    <citation type="submission" date="2016-03" db="EMBL/GenBank/DDBJ databases">
        <title>Whole genome sequencing of Grifola frondosa 9006-11.</title>
        <authorList>
            <person name="Min B."/>
            <person name="Park H."/>
            <person name="Kim J.-G."/>
            <person name="Cho H."/>
            <person name="Oh Y.-L."/>
            <person name="Kong W.-S."/>
            <person name="Choi I.-G."/>
        </authorList>
    </citation>
    <scope>NUCLEOTIDE SEQUENCE [LARGE SCALE GENOMIC DNA]</scope>
    <source>
        <strain evidence="4 5">9006-11</strain>
    </source>
</reference>
<evidence type="ECO:0000313" key="5">
    <source>
        <dbReference type="Proteomes" id="UP000092993"/>
    </source>
</evidence>
<feature type="signal peptide" evidence="1">
    <location>
        <begin position="1"/>
        <end position="22"/>
    </location>
</feature>
<evidence type="ECO:0000313" key="4">
    <source>
        <dbReference type="EMBL" id="OBZ69938.1"/>
    </source>
</evidence>
<feature type="domain" description="Heterokaryon incompatibility" evidence="2">
    <location>
        <begin position="59"/>
        <end position="149"/>
    </location>
</feature>
<dbReference type="AlphaFoldDB" id="A0A1C7LZN1"/>
<protein>
    <submittedName>
        <fullName evidence="4">Uncharacterized protein</fullName>
    </submittedName>
</protein>
<gene>
    <name evidence="4" type="ORF">A0H81_10396</name>
</gene>
<accession>A0A1C7LZN1</accession>
<dbReference type="STRING" id="5627.A0A1C7LZN1"/>
<dbReference type="PANTHER" id="PTHR10622">
    <property type="entry name" value="HET DOMAIN-CONTAINING PROTEIN"/>
    <property type="match status" value="1"/>
</dbReference>
<dbReference type="Pfam" id="PF26640">
    <property type="entry name" value="DUF8212"/>
    <property type="match status" value="1"/>
</dbReference>
<organism evidence="4 5">
    <name type="scientific">Grifola frondosa</name>
    <name type="common">Maitake</name>
    <name type="synonym">Polyporus frondosus</name>
    <dbReference type="NCBI Taxonomy" id="5627"/>
    <lineage>
        <taxon>Eukaryota</taxon>
        <taxon>Fungi</taxon>
        <taxon>Dikarya</taxon>
        <taxon>Basidiomycota</taxon>
        <taxon>Agaricomycotina</taxon>
        <taxon>Agaricomycetes</taxon>
        <taxon>Polyporales</taxon>
        <taxon>Grifolaceae</taxon>
        <taxon>Grifola</taxon>
    </lineage>
</organism>